<dbReference type="InterPro" id="IPR036220">
    <property type="entry name" value="UDP-Glc/GDP-Man_DH_C_sf"/>
</dbReference>
<dbReference type="PIRSF" id="PIRSF500136">
    <property type="entry name" value="UDP_ManNAc_DH"/>
    <property type="match status" value="1"/>
</dbReference>
<gene>
    <name evidence="6" type="ORF">ABEG17_03410</name>
</gene>
<dbReference type="GO" id="GO:0016628">
    <property type="term" value="F:oxidoreductase activity, acting on the CH-CH group of donors, NAD or NADP as acceptor"/>
    <property type="evidence" value="ECO:0007669"/>
    <property type="project" value="InterPro"/>
</dbReference>
<accession>A0AAU7JVW5</accession>
<dbReference type="InterPro" id="IPR001732">
    <property type="entry name" value="UDP-Glc/GDP-Man_DH_N"/>
</dbReference>
<dbReference type="RefSeq" id="WP_406831882.1">
    <property type="nucleotide sequence ID" value="NZ_CP157483.1"/>
</dbReference>
<dbReference type="GO" id="GO:0051287">
    <property type="term" value="F:NAD binding"/>
    <property type="evidence" value="ECO:0007669"/>
    <property type="project" value="InterPro"/>
</dbReference>
<dbReference type="EMBL" id="CP157483">
    <property type="protein sequence ID" value="XBO44395.1"/>
    <property type="molecule type" value="Genomic_DNA"/>
</dbReference>
<name>A0AAU7JVW5_9MICO</name>
<evidence type="ECO:0000313" key="6">
    <source>
        <dbReference type="EMBL" id="XBO44395.1"/>
    </source>
</evidence>
<comment type="similarity">
    <text evidence="1 4">Belongs to the UDP-glucose/GDP-mannose dehydrogenase family.</text>
</comment>
<evidence type="ECO:0000259" key="5">
    <source>
        <dbReference type="SMART" id="SM00984"/>
    </source>
</evidence>
<dbReference type="GO" id="GO:0016616">
    <property type="term" value="F:oxidoreductase activity, acting on the CH-OH group of donors, NAD or NADP as acceptor"/>
    <property type="evidence" value="ECO:0007669"/>
    <property type="project" value="InterPro"/>
</dbReference>
<dbReference type="SUPFAM" id="SSF51735">
    <property type="entry name" value="NAD(P)-binding Rossmann-fold domains"/>
    <property type="match status" value="1"/>
</dbReference>
<keyword evidence="2" id="KW-0560">Oxidoreductase</keyword>
<evidence type="ECO:0000256" key="2">
    <source>
        <dbReference type="ARBA" id="ARBA00023002"/>
    </source>
</evidence>
<dbReference type="GO" id="GO:0000271">
    <property type="term" value="P:polysaccharide biosynthetic process"/>
    <property type="evidence" value="ECO:0007669"/>
    <property type="project" value="InterPro"/>
</dbReference>
<dbReference type="Pfam" id="PF03721">
    <property type="entry name" value="UDPG_MGDP_dh_N"/>
    <property type="match status" value="1"/>
</dbReference>
<proteinExistence type="inferred from homology"/>
<dbReference type="Gene3D" id="3.40.50.720">
    <property type="entry name" value="NAD(P)-binding Rossmann-like Domain"/>
    <property type="match status" value="2"/>
</dbReference>
<dbReference type="InterPro" id="IPR008927">
    <property type="entry name" value="6-PGluconate_DH-like_C_sf"/>
</dbReference>
<dbReference type="Pfam" id="PF03720">
    <property type="entry name" value="UDPG_MGDP_dh_C"/>
    <property type="match status" value="1"/>
</dbReference>
<dbReference type="PANTHER" id="PTHR43491:SF2">
    <property type="entry name" value="UDP-N-ACETYL-D-MANNOSAMINE DEHYDROGENASE"/>
    <property type="match status" value="1"/>
</dbReference>
<sequence>MKITVVGLGKIGLPLAVQFAKSGHDVLGADVSQSVVDLVNAGTEPFPGEAHLAEHLAEVVPAGRLVATTDTADAVSQSDAVVVVVPLFVDDEARPDFGWMDSATDDIARGLTPGTLVIYETTLPVGTTRTRWKPKLEEGSGLVEGSDFHLVFSPERVLTGRVFADLRKYPKLLGGLSEAGAAKAVEFYEQVLQFDERPDLERGNGVWDLGSAEAAEMAKLAETTYRDVNIGLANQFGAFAAKNGIDVFQVIEASNSQPYSHIHLPGIAVGGHCIPVYPRLYLWNDPDATVVRAAREANAAMPAYTVGLTVGAAGGSLEGKKVAVLGASYRGGVKETAFSGVFGTVDALRDAGATVVVHDPMYTAEELAKFGWDAYTLGEPVDVVVVQADHAEYKDLSAKDFPELQVVVDGRRVLDPARFEDVRFLVVGQAEVVAQTERVG</sequence>
<evidence type="ECO:0000256" key="1">
    <source>
        <dbReference type="ARBA" id="ARBA00006601"/>
    </source>
</evidence>
<evidence type="ECO:0000256" key="3">
    <source>
        <dbReference type="ARBA" id="ARBA00023027"/>
    </source>
</evidence>
<dbReference type="InterPro" id="IPR014027">
    <property type="entry name" value="UDP-Glc/GDP-Man_DH_C"/>
</dbReference>
<protein>
    <submittedName>
        <fullName evidence="6">Nucleotide sugar dehydrogenase</fullName>
    </submittedName>
</protein>
<dbReference type="InterPro" id="IPR017476">
    <property type="entry name" value="UDP-Glc/GDP-Man"/>
</dbReference>
<feature type="domain" description="UDP-glucose/GDP-mannose dehydrogenase C-terminal" evidence="5">
    <location>
        <begin position="323"/>
        <end position="416"/>
    </location>
</feature>
<evidence type="ECO:0000256" key="4">
    <source>
        <dbReference type="PIRNR" id="PIRNR000124"/>
    </source>
</evidence>
<reference evidence="6" key="1">
    <citation type="submission" date="2024-05" db="EMBL/GenBank/DDBJ databases">
        <authorList>
            <person name="Kim S."/>
            <person name="Heo J."/>
            <person name="Choi H."/>
            <person name="Choi Y."/>
            <person name="Kwon S.-W."/>
            <person name="Kim Y."/>
        </authorList>
    </citation>
    <scope>NUCLEOTIDE SEQUENCE</scope>
    <source>
        <strain evidence="6">KACC 23699</strain>
    </source>
</reference>
<dbReference type="SUPFAM" id="SSF52413">
    <property type="entry name" value="UDP-glucose/GDP-mannose dehydrogenase C-terminal domain"/>
    <property type="match status" value="1"/>
</dbReference>
<dbReference type="InterPro" id="IPR014026">
    <property type="entry name" value="UDP-Glc/GDP-Man_DH_dimer"/>
</dbReference>
<dbReference type="SUPFAM" id="SSF48179">
    <property type="entry name" value="6-phosphogluconate dehydrogenase C-terminal domain-like"/>
    <property type="match status" value="1"/>
</dbReference>
<organism evidence="6">
    <name type="scientific">Pedococcus sp. KACC 23699</name>
    <dbReference type="NCBI Taxonomy" id="3149228"/>
    <lineage>
        <taxon>Bacteria</taxon>
        <taxon>Bacillati</taxon>
        <taxon>Actinomycetota</taxon>
        <taxon>Actinomycetes</taxon>
        <taxon>Micrococcales</taxon>
        <taxon>Intrasporangiaceae</taxon>
        <taxon>Pedococcus</taxon>
    </lineage>
</organism>
<dbReference type="PIRSF" id="PIRSF000124">
    <property type="entry name" value="UDPglc_GDPman_dh"/>
    <property type="match status" value="1"/>
</dbReference>
<dbReference type="InterPro" id="IPR028359">
    <property type="entry name" value="UDP_ManNAc/GlcNAc_DH"/>
</dbReference>
<dbReference type="NCBIfam" id="TIGR03026">
    <property type="entry name" value="NDP-sugDHase"/>
    <property type="match status" value="1"/>
</dbReference>
<dbReference type="Pfam" id="PF00984">
    <property type="entry name" value="UDPG_MGDP_dh"/>
    <property type="match status" value="1"/>
</dbReference>
<dbReference type="InterPro" id="IPR036291">
    <property type="entry name" value="NAD(P)-bd_dom_sf"/>
</dbReference>
<dbReference type="SMART" id="SM00984">
    <property type="entry name" value="UDPG_MGDP_dh_C"/>
    <property type="match status" value="1"/>
</dbReference>
<dbReference type="AlphaFoldDB" id="A0AAU7JVW5"/>
<dbReference type="PANTHER" id="PTHR43491">
    <property type="entry name" value="UDP-N-ACETYL-D-MANNOSAMINE DEHYDROGENASE"/>
    <property type="match status" value="1"/>
</dbReference>
<keyword evidence="3" id="KW-0520">NAD</keyword>